<sequence>MAEYKDQDFLNRLGIDYLSLKSFWPKGGPQWDDLGRIKQAKGNDVILVEAKSNLAELKSGGTKARSSSSLSLINKSLQELKDYLGVASESNWANVYYQYCNRLAHLYYLRNHKVKAYLVFVYFIGDHSVKGPKTKEEWA</sequence>
<evidence type="ECO:0000313" key="2">
    <source>
        <dbReference type="Proteomes" id="UP000261905"/>
    </source>
</evidence>
<organism evidence="1 2">
    <name type="scientific">Paenibacillus paeoniae</name>
    <dbReference type="NCBI Taxonomy" id="2292705"/>
    <lineage>
        <taxon>Bacteria</taxon>
        <taxon>Bacillati</taxon>
        <taxon>Bacillota</taxon>
        <taxon>Bacilli</taxon>
        <taxon>Bacillales</taxon>
        <taxon>Paenibacillaceae</taxon>
        <taxon>Paenibacillus</taxon>
    </lineage>
</organism>
<keyword evidence="2" id="KW-1185">Reference proteome</keyword>
<dbReference type="AlphaFoldDB" id="A0A371PIW4"/>
<dbReference type="Proteomes" id="UP000261905">
    <property type="component" value="Unassembled WGS sequence"/>
</dbReference>
<proteinExistence type="predicted"/>
<protein>
    <submittedName>
        <fullName evidence="1">Uncharacterized protein</fullName>
    </submittedName>
</protein>
<comment type="caution">
    <text evidence="1">The sequence shown here is derived from an EMBL/GenBank/DDBJ whole genome shotgun (WGS) entry which is preliminary data.</text>
</comment>
<accession>A0A371PIW4</accession>
<dbReference type="OrthoDB" id="8446429at2"/>
<evidence type="ECO:0000313" key="1">
    <source>
        <dbReference type="EMBL" id="REK76083.1"/>
    </source>
</evidence>
<name>A0A371PIW4_9BACL</name>
<reference evidence="1 2" key="1">
    <citation type="submission" date="2018-08" db="EMBL/GenBank/DDBJ databases">
        <title>Paenibacillus sp. M4BSY-1, whole genome shotgun sequence.</title>
        <authorList>
            <person name="Tuo L."/>
        </authorList>
    </citation>
    <scope>NUCLEOTIDE SEQUENCE [LARGE SCALE GENOMIC DNA]</scope>
    <source>
        <strain evidence="1 2">M4BSY-1</strain>
    </source>
</reference>
<dbReference type="RefSeq" id="WP_116042775.1">
    <property type="nucleotide sequence ID" value="NZ_QUBQ01000001.1"/>
</dbReference>
<dbReference type="EMBL" id="QUBQ01000001">
    <property type="protein sequence ID" value="REK76083.1"/>
    <property type="molecule type" value="Genomic_DNA"/>
</dbReference>
<gene>
    <name evidence="1" type="ORF">DX130_03180</name>
</gene>